<evidence type="ECO:0000256" key="4">
    <source>
        <dbReference type="ARBA" id="ARBA00022847"/>
    </source>
</evidence>
<dbReference type="OrthoDB" id="9787548at2"/>
<feature type="transmembrane region" description="Helical" evidence="7">
    <location>
        <begin position="260"/>
        <end position="288"/>
    </location>
</feature>
<name>A0A074NGN4_9SPHN</name>
<accession>A0A074NGN4</accession>
<reference evidence="8 9" key="1">
    <citation type="submission" date="2014-04" db="EMBL/GenBank/DDBJ databases">
        <title>A comprehensive comparison of genomes of Erythrobacter spp. Strains.</title>
        <authorList>
            <person name="Zheng Q."/>
        </authorList>
    </citation>
    <scope>NUCLEOTIDE SEQUENCE [LARGE SCALE GENOMIC DNA]</scope>
    <source>
        <strain evidence="8 9">DSM 8509</strain>
    </source>
</reference>
<evidence type="ECO:0000313" key="8">
    <source>
        <dbReference type="EMBL" id="KEO96802.1"/>
    </source>
</evidence>
<dbReference type="AlphaFoldDB" id="A0A074NGN4"/>
<feature type="transmembrane region" description="Helical" evidence="7">
    <location>
        <begin position="332"/>
        <end position="354"/>
    </location>
</feature>
<keyword evidence="5 7" id="KW-1133">Transmembrane helix</keyword>
<comment type="caution">
    <text evidence="8">The sequence shown here is derived from an EMBL/GenBank/DDBJ whole genome shotgun (WGS) entry which is preliminary data.</text>
</comment>
<evidence type="ECO:0000256" key="5">
    <source>
        <dbReference type="ARBA" id="ARBA00022989"/>
    </source>
</evidence>
<evidence type="ECO:0000256" key="2">
    <source>
        <dbReference type="ARBA" id="ARBA00022448"/>
    </source>
</evidence>
<comment type="subcellular location">
    <subcellularLocation>
        <location evidence="1">Membrane</location>
        <topology evidence="1">Multi-pass membrane protein</topology>
    </subcellularLocation>
</comment>
<dbReference type="KEGG" id="elq:Ga0102493_11697"/>
<dbReference type="RefSeq" id="WP_081845574.1">
    <property type="nucleotide sequence ID" value="NZ_CP017057.1"/>
</dbReference>
<keyword evidence="2" id="KW-0813">Transport</keyword>
<dbReference type="PANTHER" id="PTHR11706">
    <property type="entry name" value="SOLUTE CARRIER PROTEIN FAMILY 11 MEMBER"/>
    <property type="match status" value="1"/>
</dbReference>
<evidence type="ECO:0008006" key="10">
    <source>
        <dbReference type="Google" id="ProtNLM"/>
    </source>
</evidence>
<proteinExistence type="predicted"/>
<evidence type="ECO:0000256" key="3">
    <source>
        <dbReference type="ARBA" id="ARBA00022692"/>
    </source>
</evidence>
<dbReference type="InterPro" id="IPR001046">
    <property type="entry name" value="NRAMP_fam"/>
</dbReference>
<feature type="transmembrane region" description="Helical" evidence="7">
    <location>
        <begin position="81"/>
        <end position="98"/>
    </location>
</feature>
<feature type="transmembrane region" description="Helical" evidence="7">
    <location>
        <begin position="144"/>
        <end position="164"/>
    </location>
</feature>
<feature type="transmembrane region" description="Helical" evidence="7">
    <location>
        <begin position="184"/>
        <end position="207"/>
    </location>
</feature>
<feature type="transmembrane region" description="Helical" evidence="7">
    <location>
        <begin position="366"/>
        <end position="392"/>
    </location>
</feature>
<evidence type="ECO:0000256" key="1">
    <source>
        <dbReference type="ARBA" id="ARBA00004141"/>
    </source>
</evidence>
<evidence type="ECO:0000256" key="7">
    <source>
        <dbReference type="SAM" id="Phobius"/>
    </source>
</evidence>
<feature type="transmembrane region" description="Helical" evidence="7">
    <location>
        <begin position="36"/>
        <end position="60"/>
    </location>
</feature>
<keyword evidence="4" id="KW-0769">Symport</keyword>
<dbReference type="GO" id="GO:0034755">
    <property type="term" value="P:iron ion transmembrane transport"/>
    <property type="evidence" value="ECO:0007669"/>
    <property type="project" value="TreeGrafter"/>
</dbReference>
<dbReference type="GO" id="GO:0005886">
    <property type="term" value="C:plasma membrane"/>
    <property type="evidence" value="ECO:0007669"/>
    <property type="project" value="TreeGrafter"/>
</dbReference>
<feature type="transmembrane region" description="Helical" evidence="7">
    <location>
        <begin position="309"/>
        <end position="326"/>
    </location>
</feature>
<dbReference type="GO" id="GO:0015293">
    <property type="term" value="F:symporter activity"/>
    <property type="evidence" value="ECO:0007669"/>
    <property type="project" value="UniProtKB-KW"/>
</dbReference>
<dbReference type="PANTHER" id="PTHR11706:SF33">
    <property type="entry name" value="NATURAL RESISTANCE-ASSOCIATED MACROPHAGE PROTEIN 2"/>
    <property type="match status" value="1"/>
</dbReference>
<dbReference type="PATRIC" id="fig|39960.10.peg.2948"/>
<keyword evidence="6 7" id="KW-0472">Membrane</keyword>
<dbReference type="EMBL" id="JMIX01000004">
    <property type="protein sequence ID" value="KEO96802.1"/>
    <property type="molecule type" value="Genomic_DNA"/>
</dbReference>
<evidence type="ECO:0000256" key="6">
    <source>
        <dbReference type="ARBA" id="ARBA00023136"/>
    </source>
</evidence>
<keyword evidence="3 7" id="KW-0812">Transmembrane</keyword>
<dbReference type="Proteomes" id="UP000027866">
    <property type="component" value="Unassembled WGS sequence"/>
</dbReference>
<sequence length="397" mass="39361">MRRIGAILLWSAVAAAFIGPGTVTTAASAGASHGAALIWAVLFSVLATFVLQEAAARLTIASGSDLAEVLHRRFPSGWKRALTIVLAGGAVVIGSIAYEAGNILGGVAGVALGVDLPGPVLTAGLGAMAALLLAAGSPARIARLLAALVAMMGAGFLFTAYVLAPSMAEIAAALATPSIPEGAALTVVALIGTTVVPYNLFLGSSLARGASLADSRFGLGVAVGLGGLITLAIMIVGSALDGDFSFDRLEALLAARLGAWAGTGLALGLFAAGLSSAVTAPLAAALTVRGLFADADDPRWSASGWRFRGVWIAVLGIGIAFGMAEVRPVPAILLAQALNGLLLPVVAVFLMLAMRDRALLGEAASGPLGAAAMVAVTGIALLLGAVSLLRVFGALTG</sequence>
<protein>
    <recommendedName>
        <fullName evidence="10">Manganese transporter</fullName>
    </recommendedName>
</protein>
<feature type="transmembrane region" description="Helical" evidence="7">
    <location>
        <begin position="219"/>
        <end position="240"/>
    </location>
</feature>
<evidence type="ECO:0000313" key="9">
    <source>
        <dbReference type="Proteomes" id="UP000027866"/>
    </source>
</evidence>
<keyword evidence="9" id="KW-1185">Reference proteome</keyword>
<feature type="transmembrane region" description="Helical" evidence="7">
    <location>
        <begin position="118"/>
        <end position="137"/>
    </location>
</feature>
<gene>
    <name evidence="8" type="ORF">EH32_08965</name>
</gene>
<organism evidence="8 9">
    <name type="scientific">Erythrobacter litoralis</name>
    <dbReference type="NCBI Taxonomy" id="39960"/>
    <lineage>
        <taxon>Bacteria</taxon>
        <taxon>Pseudomonadati</taxon>
        <taxon>Pseudomonadota</taxon>
        <taxon>Alphaproteobacteria</taxon>
        <taxon>Sphingomonadales</taxon>
        <taxon>Erythrobacteraceae</taxon>
        <taxon>Erythrobacter/Porphyrobacter group</taxon>
        <taxon>Erythrobacter</taxon>
    </lineage>
</organism>
<dbReference type="GO" id="GO:0005384">
    <property type="term" value="F:manganese ion transmembrane transporter activity"/>
    <property type="evidence" value="ECO:0007669"/>
    <property type="project" value="TreeGrafter"/>
</dbReference>
<dbReference type="Pfam" id="PF01566">
    <property type="entry name" value="Nramp"/>
    <property type="match status" value="1"/>
</dbReference>
<dbReference type="GO" id="GO:0015086">
    <property type="term" value="F:cadmium ion transmembrane transporter activity"/>
    <property type="evidence" value="ECO:0007669"/>
    <property type="project" value="TreeGrafter"/>
</dbReference>